<comment type="caution">
    <text evidence="2">The sequence shown here is derived from an EMBL/GenBank/DDBJ whole genome shotgun (WGS) entry which is preliminary data.</text>
</comment>
<dbReference type="EMBL" id="LNQR01000119">
    <property type="protein sequence ID" value="KWT78155.1"/>
    <property type="molecule type" value="Genomic_DNA"/>
</dbReference>
<dbReference type="Pfam" id="PF24275">
    <property type="entry name" value="NttA"/>
    <property type="match status" value="1"/>
</dbReference>
<keyword evidence="3" id="KW-1185">Reference proteome</keyword>
<gene>
    <name evidence="2" type="ORF">ASN18_2969</name>
</gene>
<sequence>MDLLYTSISRLLVSERSLVKALLTFLYVSVLMFPAATTAQAGNALAKENWIGQMSVVLPGIMCAENQYFRKCFNLNQTGCNDEAAQAVKSCLTKHAAEIPAALSPRDGEHWGSKISGCVYETIKSNLKTTIDSDECNDLSKRQ</sequence>
<evidence type="ECO:0000313" key="2">
    <source>
        <dbReference type="EMBL" id="KWT78155.1"/>
    </source>
</evidence>
<organism evidence="2 3">
    <name type="scientific">Candidatus Magnetominusculus xianensis</name>
    <dbReference type="NCBI Taxonomy" id="1748249"/>
    <lineage>
        <taxon>Bacteria</taxon>
        <taxon>Pseudomonadati</taxon>
        <taxon>Nitrospirota</taxon>
        <taxon>Nitrospiria</taxon>
        <taxon>Nitrospirales</taxon>
        <taxon>Nitrospiraceae</taxon>
        <taxon>Candidatus Magnetominusculus</taxon>
    </lineage>
</organism>
<feature type="domain" description="T2SS substrate NttA" evidence="1">
    <location>
        <begin position="45"/>
        <end position="122"/>
    </location>
</feature>
<accession>A0ABR5SFC5</accession>
<reference evidence="2 3" key="1">
    <citation type="submission" date="2015-11" db="EMBL/GenBank/DDBJ databases">
        <authorList>
            <person name="Lin W."/>
        </authorList>
    </citation>
    <scope>NUCLEOTIDE SEQUENCE [LARGE SCALE GENOMIC DNA]</scope>
    <source>
        <strain evidence="2 3">HCH-1</strain>
    </source>
</reference>
<proteinExistence type="predicted"/>
<protein>
    <recommendedName>
        <fullName evidence="1">T2SS substrate NttA domain-containing protein</fullName>
    </recommendedName>
</protein>
<name>A0ABR5SFC5_9BACT</name>
<evidence type="ECO:0000313" key="3">
    <source>
        <dbReference type="Proteomes" id="UP000060487"/>
    </source>
</evidence>
<dbReference type="InterPro" id="IPR056212">
    <property type="entry name" value="NttA"/>
</dbReference>
<evidence type="ECO:0000259" key="1">
    <source>
        <dbReference type="Pfam" id="PF24275"/>
    </source>
</evidence>
<dbReference type="Proteomes" id="UP000060487">
    <property type="component" value="Unassembled WGS sequence"/>
</dbReference>